<keyword evidence="3" id="KW-1185">Reference proteome</keyword>
<evidence type="ECO:0000256" key="1">
    <source>
        <dbReference type="SAM" id="Phobius"/>
    </source>
</evidence>
<gene>
    <name evidence="2" type="ORF">ACCQ41_05015</name>
</gene>
<keyword evidence="1" id="KW-0812">Transmembrane</keyword>
<sequence>MNKKYVKSIGVENRIFVILFFGFFIPIGRVMGVSNMLSTIMNSSFDLLMNTCFFIMAISVLTGALSSIFAEFGFIALINVILSKIMKPIYNLPGAASLGIINCYLSDNPSILPLAHEDNFKALFKKFQLPSLTNLGTSFGMGLIVTTTIGSLPLEGAGRAALIGVFGAFIGSIVSVRLMQIFTKKAFGTEEMVEVKALKDIPKDTRLIRKGSAGGRFIEALLDGGKIGVDMGLSIIPGVIGICTIIMLLTNTAGPNGAYTGAANEGVPVLPWLGNKLSFILNPLFGFSSSESIAVPITALGSAGAAMGLVKTLVENNLATANDIAVFTSICMCWSGYLSTHVAMMDAIGSKELTGPAILCHTIGGLVAGIAAHLVFMIL</sequence>
<feature type="transmembrane region" description="Helical" evidence="1">
    <location>
        <begin position="356"/>
        <end position="378"/>
    </location>
</feature>
<comment type="caution">
    <text evidence="2">The sequence shown here is derived from an EMBL/GenBank/DDBJ whole genome shotgun (WGS) entry which is preliminary data.</text>
</comment>
<keyword evidence="1" id="KW-1133">Transmembrane helix</keyword>
<feature type="transmembrane region" description="Helical" evidence="1">
    <location>
        <begin position="326"/>
        <end position="344"/>
    </location>
</feature>
<feature type="transmembrane region" description="Helical" evidence="1">
    <location>
        <begin position="53"/>
        <end position="82"/>
    </location>
</feature>
<evidence type="ECO:0008006" key="4">
    <source>
        <dbReference type="Google" id="ProtNLM"/>
    </source>
</evidence>
<dbReference type="RefSeq" id="WP_410031282.1">
    <property type="nucleotide sequence ID" value="NZ_JBGMEI010000006.1"/>
</dbReference>
<evidence type="ECO:0000313" key="3">
    <source>
        <dbReference type="Proteomes" id="UP001637996"/>
    </source>
</evidence>
<proteinExistence type="predicted"/>
<name>A0ABW9M8D8_9FIRM</name>
<reference evidence="2 3" key="1">
    <citation type="journal article" date="2025" name="Anaerobe">
        <title>Description of Anaerococcus kampingiae sp. nov., Anaerococcus groningensis sp. nov., Anaerococcus martiniensis sp. nov., and Anaerococcus cruorum sp. nov., isolated from human clinical specimens.</title>
        <authorList>
            <person name="Boiten K.E."/>
            <person name="Meijer J."/>
            <person name="van Wezel E.M."/>
            <person name="Veloo A.C.M."/>
        </authorList>
    </citation>
    <scope>NUCLEOTIDE SEQUENCE [LARGE SCALE GENOMIC DNA]</scope>
    <source>
        <strain evidence="2 3">ENR0831</strain>
    </source>
</reference>
<accession>A0ABW9M8D8</accession>
<organism evidence="2 3">
    <name type="scientific">Anaerococcus martiniensis</name>
    <dbReference type="NCBI Taxonomy" id="3115615"/>
    <lineage>
        <taxon>Bacteria</taxon>
        <taxon>Bacillati</taxon>
        <taxon>Bacillota</taxon>
        <taxon>Tissierellia</taxon>
        <taxon>Tissierellales</taxon>
        <taxon>Peptoniphilaceae</taxon>
        <taxon>Anaerococcus</taxon>
    </lineage>
</organism>
<keyword evidence="1" id="KW-0472">Membrane</keyword>
<feature type="transmembrane region" description="Helical" evidence="1">
    <location>
        <begin position="15"/>
        <end position="33"/>
    </location>
</feature>
<feature type="transmembrane region" description="Helical" evidence="1">
    <location>
        <begin position="160"/>
        <end position="179"/>
    </location>
</feature>
<feature type="transmembrane region" description="Helical" evidence="1">
    <location>
        <begin position="132"/>
        <end position="154"/>
    </location>
</feature>
<feature type="transmembrane region" description="Helical" evidence="1">
    <location>
        <begin position="231"/>
        <end position="249"/>
    </location>
</feature>
<evidence type="ECO:0000313" key="2">
    <source>
        <dbReference type="EMBL" id="MFO3665602.1"/>
    </source>
</evidence>
<dbReference type="Proteomes" id="UP001637996">
    <property type="component" value="Unassembled WGS sequence"/>
</dbReference>
<dbReference type="EMBL" id="JBGMEI010000006">
    <property type="protein sequence ID" value="MFO3665602.1"/>
    <property type="molecule type" value="Genomic_DNA"/>
</dbReference>
<feature type="transmembrane region" description="Helical" evidence="1">
    <location>
        <begin position="293"/>
        <end position="314"/>
    </location>
</feature>
<protein>
    <recommendedName>
        <fullName evidence="4">Transporter gate domain protein</fullName>
    </recommendedName>
</protein>